<dbReference type="Pfam" id="PF01547">
    <property type="entry name" value="SBP_bac_1"/>
    <property type="match status" value="1"/>
</dbReference>
<evidence type="ECO:0000256" key="2">
    <source>
        <dbReference type="ARBA" id="ARBA00022448"/>
    </source>
</evidence>
<dbReference type="Gene3D" id="3.40.190.10">
    <property type="entry name" value="Periplasmic binding protein-like II"/>
    <property type="match status" value="2"/>
</dbReference>
<evidence type="ECO:0000256" key="1">
    <source>
        <dbReference type="ARBA" id="ARBA00008520"/>
    </source>
</evidence>
<dbReference type="PANTHER" id="PTHR43649">
    <property type="entry name" value="ARABINOSE-BINDING PROTEIN-RELATED"/>
    <property type="match status" value="1"/>
</dbReference>
<evidence type="ECO:0000313" key="6">
    <source>
        <dbReference type="Proteomes" id="UP001206483"/>
    </source>
</evidence>
<evidence type="ECO:0000256" key="3">
    <source>
        <dbReference type="ARBA" id="ARBA00022729"/>
    </source>
</evidence>
<keyword evidence="4" id="KW-1133">Transmembrane helix</keyword>
<reference evidence="5 6" key="1">
    <citation type="submission" date="2022-06" db="EMBL/GenBank/DDBJ databases">
        <title>Sequencing the genomes of 1000 actinobacteria strains.</title>
        <authorList>
            <person name="Klenk H.-P."/>
        </authorList>
    </citation>
    <scope>NUCLEOTIDE SEQUENCE [LARGE SCALE GENOMIC DNA]</scope>
    <source>
        <strain evidence="5 6">DSM 41656</strain>
    </source>
</reference>
<dbReference type="PANTHER" id="PTHR43649:SF34">
    <property type="entry name" value="ABC TRANSPORTER PERIPLASMIC-BINDING PROTEIN YCJN-RELATED"/>
    <property type="match status" value="1"/>
</dbReference>
<dbReference type="CDD" id="cd14750">
    <property type="entry name" value="PBP2_TMBP"/>
    <property type="match status" value="1"/>
</dbReference>
<sequence>MEDRPPPGHDPGRRRVTRALVGGAAVLAAGGASTWYGLAGRSHASGDPDGVGPVTLATGRDTTRYLRGLLADWNAEHPDQPAELVELPEAADEVHAQLAGELSTGGSRFDVLNLDVVWTAEFAAKRWTVPLDESGFALGSFLPPVVRTGRYGGRLYVVPFVANAALLYYRSDVLEAAGEQPPTTWAELARQARTLAPAHGLSGYAGQLSPYEGLAVNALEAIRSAGGDLLAGDGSVVVDSPQARAGLEFLAGGVREGWIPPEVLGYQEEESRAAFGRGGLLFLRNWPYVYHAVGEAGSPVAGRFGVVPLPGPHGPGSGVLGGSGLAVSRFSLRQRTARALIGYLTSRRAQYRVLADGGLPPVWADLYEDPELTARFPYLPVLRTAILAAGARPGVPQYQQLSLAFSEAAFEVVSGRRTAEAALPRLAADLRALVG</sequence>
<organism evidence="5 6">
    <name type="scientific">Kitasatospora paracochleata</name>
    <dbReference type="NCBI Taxonomy" id="58354"/>
    <lineage>
        <taxon>Bacteria</taxon>
        <taxon>Bacillati</taxon>
        <taxon>Actinomycetota</taxon>
        <taxon>Actinomycetes</taxon>
        <taxon>Kitasatosporales</taxon>
        <taxon>Streptomycetaceae</taxon>
        <taxon>Kitasatospora</taxon>
    </lineage>
</organism>
<feature type="transmembrane region" description="Helical" evidence="4">
    <location>
        <begin position="20"/>
        <end position="38"/>
    </location>
</feature>
<gene>
    <name evidence="5" type="ORF">FHR36_004520</name>
</gene>
<dbReference type="InterPro" id="IPR050490">
    <property type="entry name" value="Bact_solute-bd_prot1"/>
</dbReference>
<name>A0ABT1J1Q0_9ACTN</name>
<evidence type="ECO:0000313" key="5">
    <source>
        <dbReference type="EMBL" id="MCP2311357.1"/>
    </source>
</evidence>
<accession>A0ABT1J1Q0</accession>
<proteinExistence type="inferred from homology"/>
<keyword evidence="4" id="KW-0472">Membrane</keyword>
<keyword evidence="2" id="KW-0813">Transport</keyword>
<keyword evidence="6" id="KW-1185">Reference proteome</keyword>
<comment type="caution">
    <text evidence="5">The sequence shown here is derived from an EMBL/GenBank/DDBJ whole genome shotgun (WGS) entry which is preliminary data.</text>
</comment>
<comment type="similarity">
    <text evidence="1">Belongs to the bacterial solute-binding protein 1 family.</text>
</comment>
<dbReference type="InterPro" id="IPR006311">
    <property type="entry name" value="TAT_signal"/>
</dbReference>
<protein>
    <submittedName>
        <fullName evidence="5">Multiple sugar transport system substrate-binding protein</fullName>
    </submittedName>
</protein>
<dbReference type="RefSeq" id="WP_253799974.1">
    <property type="nucleotide sequence ID" value="NZ_BAAAUB010000019.1"/>
</dbReference>
<dbReference type="Proteomes" id="UP001206483">
    <property type="component" value="Unassembled WGS sequence"/>
</dbReference>
<dbReference type="InterPro" id="IPR006059">
    <property type="entry name" value="SBP"/>
</dbReference>
<evidence type="ECO:0000256" key="4">
    <source>
        <dbReference type="SAM" id="Phobius"/>
    </source>
</evidence>
<keyword evidence="5" id="KW-0762">Sugar transport</keyword>
<keyword evidence="4" id="KW-0812">Transmembrane</keyword>
<dbReference type="SUPFAM" id="SSF53850">
    <property type="entry name" value="Periplasmic binding protein-like II"/>
    <property type="match status" value="1"/>
</dbReference>
<keyword evidence="3" id="KW-0732">Signal</keyword>
<dbReference type="PROSITE" id="PS51318">
    <property type="entry name" value="TAT"/>
    <property type="match status" value="1"/>
</dbReference>
<dbReference type="EMBL" id="JAMZDX010000004">
    <property type="protein sequence ID" value="MCP2311357.1"/>
    <property type="molecule type" value="Genomic_DNA"/>
</dbReference>